<protein>
    <submittedName>
        <fullName evidence="1">DUF1661 domain-containing protein</fullName>
    </submittedName>
</protein>
<dbReference type="EMBL" id="CP116614">
    <property type="protein sequence ID" value="WCG04227.1"/>
    <property type="molecule type" value="Genomic_DNA"/>
</dbReference>
<dbReference type="AlphaFoldDB" id="A0AAE9XG43"/>
<reference evidence="1" key="1">
    <citation type="submission" date="2023-01" db="EMBL/GenBank/DDBJ databases">
        <title>Phages are important unrecognized players in the ecology of the oral pathogen Porphyromonas gingivalis.</title>
        <authorList>
            <person name="Matrishin C.B."/>
            <person name="Kauffman K.M."/>
        </authorList>
    </citation>
    <scope>NUCLEOTIDE SEQUENCE</scope>
    <source>
        <strain evidence="1">ATCC 49417</strain>
    </source>
</reference>
<evidence type="ECO:0000313" key="1">
    <source>
        <dbReference type="EMBL" id="WCG04227.1"/>
    </source>
</evidence>
<dbReference type="RefSeq" id="WP_256823853.1">
    <property type="nucleotide sequence ID" value="NZ_CP116614.1"/>
</dbReference>
<name>A0AAE9XG43_PORGN</name>
<organism evidence="1 2">
    <name type="scientific">Porphyromonas gingivalis</name>
    <name type="common">Bacteroides gingivalis</name>
    <dbReference type="NCBI Taxonomy" id="837"/>
    <lineage>
        <taxon>Bacteria</taxon>
        <taxon>Pseudomonadati</taxon>
        <taxon>Bacteroidota</taxon>
        <taxon>Bacteroidia</taxon>
        <taxon>Bacteroidales</taxon>
        <taxon>Porphyromonadaceae</taxon>
        <taxon>Porphyromonas</taxon>
    </lineage>
</organism>
<gene>
    <name evidence="1" type="ORF">NY151_05350</name>
</gene>
<dbReference type="Proteomes" id="UP001179501">
    <property type="component" value="Chromosome"/>
</dbReference>
<proteinExistence type="predicted"/>
<sequence length="24" mass="3069">MARKFFTSRAKTKNFTRHILWHYK</sequence>
<accession>A0AAE9XG43</accession>
<dbReference type="Pfam" id="PF07877">
    <property type="entry name" value="DUF1661"/>
    <property type="match status" value="1"/>
</dbReference>
<evidence type="ECO:0000313" key="2">
    <source>
        <dbReference type="Proteomes" id="UP001179501"/>
    </source>
</evidence>
<dbReference type="InterPro" id="IPR012456">
    <property type="entry name" value="DUF1661"/>
</dbReference>